<organism evidence="1 2">
    <name type="scientific">Mobiluncus mulieris</name>
    <dbReference type="NCBI Taxonomy" id="2052"/>
    <lineage>
        <taxon>Bacteria</taxon>
        <taxon>Bacillati</taxon>
        <taxon>Actinomycetota</taxon>
        <taxon>Actinomycetes</taxon>
        <taxon>Actinomycetales</taxon>
        <taxon>Actinomycetaceae</taxon>
        <taxon>Mobiluncus</taxon>
    </lineage>
</organism>
<dbReference type="EMBL" id="JABCUR010000002">
    <property type="protein sequence ID" value="NMW64461.1"/>
    <property type="molecule type" value="Genomic_DNA"/>
</dbReference>
<dbReference type="RefSeq" id="WP_169771585.1">
    <property type="nucleotide sequence ID" value="NZ_JABCUR010000002.1"/>
</dbReference>
<comment type="caution">
    <text evidence="1">The sequence shown here is derived from an EMBL/GenBank/DDBJ whole genome shotgun (WGS) entry which is preliminary data.</text>
</comment>
<reference evidence="1 2" key="1">
    <citation type="submission" date="2020-04" db="EMBL/GenBank/DDBJ databases">
        <title>Antimicrobial susceptibility and clonality of vaginal-derived multi-drug resistant Mobiluncus isolates in China.</title>
        <authorList>
            <person name="Zhang X."/>
        </authorList>
    </citation>
    <scope>NUCLEOTIDE SEQUENCE [LARGE SCALE GENOMIC DNA]</scope>
    <source>
        <strain evidence="1 2">13</strain>
    </source>
</reference>
<dbReference type="Proteomes" id="UP000578252">
    <property type="component" value="Unassembled WGS sequence"/>
</dbReference>
<protein>
    <submittedName>
        <fullName evidence="1">Uncharacterized protein</fullName>
    </submittedName>
</protein>
<dbReference type="AlphaFoldDB" id="A0A7Y0U030"/>
<evidence type="ECO:0000313" key="1">
    <source>
        <dbReference type="EMBL" id="NMW64461.1"/>
    </source>
</evidence>
<sequence>MQNQLKEINDLLATAIPPVSQAALIGGSIKWEEEQKIGINLNDLQFALQYLTALHAQLNQYLQGENHNETV</sequence>
<name>A0A7Y0U030_9ACTO</name>
<evidence type="ECO:0000313" key="2">
    <source>
        <dbReference type="Proteomes" id="UP000578252"/>
    </source>
</evidence>
<accession>A0A7Y0U030</accession>
<proteinExistence type="predicted"/>
<gene>
    <name evidence="1" type="ORF">HHJ78_02680</name>
</gene>